<evidence type="ECO:0000313" key="4">
    <source>
        <dbReference type="EMBL" id="RXQ92974.1"/>
    </source>
</evidence>
<sequence length="1187" mass="138203">MNKGKLNIAILSLVLGLISMACSNQKNTFVSRQYHALTTYYNVFFNGKESLKAGKKKIEEGIEYNYTTILPVFDYQDASARVLAAGDIDIAIDKATKAIKLHSITRKPKRKKVKQSEKYKEFRKKREFNSWIEDCYLLLGRAQFYKADYRTAEKALMQGLKDFPESKLKPEFQIELARCAINQEDFTGATILLDEVSALPDLSRNNKQEIAALLADIGIREKNYGAAISNLQTAIELQTTKRIKAKYYYILGQLYLKLDQPTNASDAFQRLIKLHSTYEMAFNAKISQALTYSGSENGLEIRKQLNKMLKDRKNSDYRDQIYFALAEMDMKDGDENAAIANYWNSTKESVSNDNQKAVSFIKLADYYFADLNYKKAQICYDSSMIYLNQTYPNYSDISFRVGNLTDLVNHLNTVEREDSLQQIAKMSEKERDFLIRNLIDKEFEKEEAIKLAEAESRADKTFFVQNNMVGNFRSNNSNQTQGNWYFYNPTTVGLGKSEFQRKWGRRKLADNWRRKDKSIVSGDDFNETAEDKNDSPEANQEKADPKSRAFYLADLPLTDDLMKKSDQKIMEALHEASFVYSERLSDKAKALETMETLLKRFPQNPYLLSAYYQCYSLCVQTGNLSKSEYYKNRILTEFADTDYAKAIKDPNYWAKIEAQNKEAESLYLAAYDAFQNFYYDEVIRMCEQAVKKYPESKLESNFLFLRALSIGRTQNVEVFKTVLQELLDSKPNTEIEEITRGILSTINAGSVPVRYSQEDMNKARQNRLLINWRIEDQLALEMANGNQDDLNSEKDYFKFIPNEEHYFVLLFKKRATDPNRVMFNIDRFNRAANKRSLRTDRLSLNKNDIIILVKGLKDKEEGLTYFNEIVASDKAYNGLESIPYKNFVISVSNFETMKKEELVNEYMSFYKKHYYQKKTTLIKKEGELIDPEAENQEFEIDSTDNHRFILLVPTRKVNVIKLKTDVFNHDKDFSIIKEQYDETHTMVVVNNLGSQNSAMEYFNQITSDKNVFDQLAQIDYESFVIGEKNFMNFFVNRTLSEYLSFFSENYIKKAAKEKAEGTKKLDADNGPYVYQPDVAHHFVLIFNKEGVNAKLVENGIKKYNTRTLKTERLSLDEKRDMIVVSNMRNKKQAMMYFRAIISNRNLFDQVEKSGYRNFIISKDNFEVFKNLMDADQYLKFFSKRYLN</sequence>
<evidence type="ECO:0000256" key="2">
    <source>
        <dbReference type="SAM" id="MobiDB-lite"/>
    </source>
</evidence>
<evidence type="ECO:0000256" key="3">
    <source>
        <dbReference type="SAM" id="SignalP"/>
    </source>
</evidence>
<gene>
    <name evidence="4" type="ORF">EO244_10880</name>
</gene>
<feature type="compositionally biased region" description="Basic and acidic residues" evidence="2">
    <location>
        <begin position="529"/>
        <end position="545"/>
    </location>
</feature>
<dbReference type="AlphaFoldDB" id="A0A4Q1JK88"/>
<feature type="repeat" description="TPR" evidence="1">
    <location>
        <begin position="245"/>
        <end position="278"/>
    </location>
</feature>
<keyword evidence="1" id="KW-0802">TPR repeat</keyword>
<keyword evidence="3" id="KW-0732">Signal</keyword>
<evidence type="ECO:0000256" key="1">
    <source>
        <dbReference type="PROSITE-ProRule" id="PRU00339"/>
    </source>
</evidence>
<protein>
    <submittedName>
        <fullName evidence="4">Tetratricopeptide repeat protein</fullName>
    </submittedName>
</protein>
<dbReference type="PROSITE" id="PS51257">
    <property type="entry name" value="PROKAR_LIPOPROTEIN"/>
    <property type="match status" value="1"/>
</dbReference>
<reference evidence="4 5" key="1">
    <citation type="submission" date="2019-01" db="EMBL/GenBank/DDBJ databases">
        <title>Ancylomarina salipaludis sp. nov., isolated from a salt marsh.</title>
        <authorList>
            <person name="Yoon J.-H."/>
        </authorList>
    </citation>
    <scope>NUCLEOTIDE SEQUENCE [LARGE SCALE GENOMIC DNA]</scope>
    <source>
        <strain evidence="4 5">SHSM-M15</strain>
    </source>
</reference>
<dbReference type="SUPFAM" id="SSF48452">
    <property type="entry name" value="TPR-like"/>
    <property type="match status" value="2"/>
</dbReference>
<dbReference type="Pfam" id="PF13174">
    <property type="entry name" value="TPR_6"/>
    <property type="match status" value="1"/>
</dbReference>
<dbReference type="EMBL" id="SAXA01000009">
    <property type="protein sequence ID" value="RXQ92974.1"/>
    <property type="molecule type" value="Genomic_DNA"/>
</dbReference>
<proteinExistence type="predicted"/>
<keyword evidence="5" id="KW-1185">Reference proteome</keyword>
<accession>A0A4Q1JK88</accession>
<dbReference type="OrthoDB" id="1522549at2"/>
<dbReference type="InterPro" id="IPR011990">
    <property type="entry name" value="TPR-like_helical_dom_sf"/>
</dbReference>
<feature type="chain" id="PRO_5020666837" evidence="3">
    <location>
        <begin position="22"/>
        <end position="1187"/>
    </location>
</feature>
<dbReference type="SMART" id="SM00028">
    <property type="entry name" value="TPR"/>
    <property type="match status" value="4"/>
</dbReference>
<organism evidence="4 5">
    <name type="scientific">Ancylomarina salipaludis</name>
    <dbReference type="NCBI Taxonomy" id="2501299"/>
    <lineage>
        <taxon>Bacteria</taxon>
        <taxon>Pseudomonadati</taxon>
        <taxon>Bacteroidota</taxon>
        <taxon>Bacteroidia</taxon>
        <taxon>Marinilabiliales</taxon>
        <taxon>Marinifilaceae</taxon>
        <taxon>Ancylomarina</taxon>
    </lineage>
</organism>
<feature type="region of interest" description="Disordered" evidence="2">
    <location>
        <begin position="523"/>
        <end position="545"/>
    </location>
</feature>
<dbReference type="InterPro" id="IPR019734">
    <property type="entry name" value="TPR_rpt"/>
</dbReference>
<dbReference type="Proteomes" id="UP000289703">
    <property type="component" value="Unassembled WGS sequence"/>
</dbReference>
<name>A0A4Q1JK88_9BACT</name>
<dbReference type="PROSITE" id="PS50005">
    <property type="entry name" value="TPR"/>
    <property type="match status" value="1"/>
</dbReference>
<comment type="caution">
    <text evidence="4">The sequence shown here is derived from an EMBL/GenBank/DDBJ whole genome shotgun (WGS) entry which is preliminary data.</text>
</comment>
<evidence type="ECO:0000313" key="5">
    <source>
        <dbReference type="Proteomes" id="UP000289703"/>
    </source>
</evidence>
<feature type="signal peptide" evidence="3">
    <location>
        <begin position="1"/>
        <end position="21"/>
    </location>
</feature>
<dbReference type="Gene3D" id="1.25.40.10">
    <property type="entry name" value="Tetratricopeptide repeat domain"/>
    <property type="match status" value="3"/>
</dbReference>
<dbReference type="Pfam" id="PF13432">
    <property type="entry name" value="TPR_16"/>
    <property type="match status" value="1"/>
</dbReference>
<dbReference type="RefSeq" id="WP_129254705.1">
    <property type="nucleotide sequence ID" value="NZ_SAXA01000009.1"/>
</dbReference>